<dbReference type="GO" id="GO:0016579">
    <property type="term" value="P:protein deubiquitination"/>
    <property type="evidence" value="ECO:0007669"/>
    <property type="project" value="InterPro"/>
</dbReference>
<dbReference type="Proteomes" id="UP000314294">
    <property type="component" value="Unassembled WGS sequence"/>
</dbReference>
<dbReference type="EMBL" id="SRLO01011960">
    <property type="protein sequence ID" value="TNN25662.1"/>
    <property type="molecule type" value="Genomic_DNA"/>
</dbReference>
<keyword evidence="9" id="KW-1185">Reference proteome</keyword>
<dbReference type="PANTHER" id="PTHR43982">
    <property type="entry name" value="UBIQUITIN CARBOXYL-TERMINAL HYDROLASE"/>
    <property type="match status" value="1"/>
</dbReference>
<comment type="caution">
    <text evidence="8">The sequence shown here is derived from an EMBL/GenBank/DDBJ whole genome shotgun (WGS) entry which is preliminary data.</text>
</comment>
<dbReference type="GO" id="GO:0070628">
    <property type="term" value="F:proteasome binding"/>
    <property type="evidence" value="ECO:0007669"/>
    <property type="project" value="TreeGrafter"/>
</dbReference>
<dbReference type="InterPro" id="IPR018200">
    <property type="entry name" value="USP_CS"/>
</dbReference>
<proteinExistence type="predicted"/>
<evidence type="ECO:0000256" key="6">
    <source>
        <dbReference type="ARBA" id="ARBA00022807"/>
    </source>
</evidence>
<keyword evidence="3" id="KW-0645">Protease</keyword>
<evidence type="ECO:0000256" key="5">
    <source>
        <dbReference type="ARBA" id="ARBA00022801"/>
    </source>
</evidence>
<comment type="catalytic activity">
    <reaction evidence="1">
        <text>Thiol-dependent hydrolysis of ester, thioester, amide, peptide and isopeptide bonds formed by the C-terminal Gly of ubiquitin (a 76-residue protein attached to proteins as an intracellular targeting signal).</text>
        <dbReference type="EC" id="3.4.19.12"/>
    </reaction>
</comment>
<dbReference type="InterPro" id="IPR038765">
    <property type="entry name" value="Papain-like_cys_pep_sf"/>
</dbReference>
<dbReference type="Gene3D" id="3.90.70.10">
    <property type="entry name" value="Cysteine proteinases"/>
    <property type="match status" value="1"/>
</dbReference>
<evidence type="ECO:0000313" key="9">
    <source>
        <dbReference type="Proteomes" id="UP000314294"/>
    </source>
</evidence>
<name>A0A4Z2EBK1_9TELE</name>
<dbReference type="PANTHER" id="PTHR43982:SF1">
    <property type="entry name" value="UBIQUITIN CARBOXYL-TERMINAL HYDROLASE 14"/>
    <property type="match status" value="1"/>
</dbReference>
<dbReference type="InterPro" id="IPR028889">
    <property type="entry name" value="USP"/>
</dbReference>
<evidence type="ECO:0000256" key="1">
    <source>
        <dbReference type="ARBA" id="ARBA00000707"/>
    </source>
</evidence>
<dbReference type="GO" id="GO:0061136">
    <property type="term" value="P:regulation of proteasomal protein catabolic process"/>
    <property type="evidence" value="ECO:0007669"/>
    <property type="project" value="TreeGrafter"/>
</dbReference>
<dbReference type="AlphaFoldDB" id="A0A4Z2EBK1"/>
<dbReference type="GO" id="GO:0004843">
    <property type="term" value="F:cysteine-type deubiquitinase activity"/>
    <property type="evidence" value="ECO:0007669"/>
    <property type="project" value="UniProtKB-EC"/>
</dbReference>
<dbReference type="InterPro" id="IPR001394">
    <property type="entry name" value="Peptidase_C19_UCH"/>
</dbReference>
<sequence length="136" mass="15655">MELPCGLTNLGNTCYMNATVQCLRSVPELKTALRRCVVSPQHLLRPLRDLYETMEKTSSSLPPIILLQFLHMAFPQFAEKGDQGQYLQQDANECWLQMMRVLQQKLEPLEPETSMEVKPVCSSFYCVVFYDESMTL</sequence>
<keyword evidence="4" id="KW-0833">Ubl conjugation pathway</keyword>
<dbReference type="SUPFAM" id="SSF54001">
    <property type="entry name" value="Cysteine proteinases"/>
    <property type="match status" value="1"/>
</dbReference>
<dbReference type="PROSITE" id="PS00972">
    <property type="entry name" value="USP_1"/>
    <property type="match status" value="1"/>
</dbReference>
<protein>
    <recommendedName>
        <fullName evidence="2">ubiquitinyl hydrolase 1</fullName>
        <ecNumber evidence="2">3.4.19.12</ecNumber>
    </recommendedName>
</protein>
<dbReference type="InterPro" id="IPR044635">
    <property type="entry name" value="UBP14-like"/>
</dbReference>
<evidence type="ECO:0000313" key="8">
    <source>
        <dbReference type="EMBL" id="TNN25662.1"/>
    </source>
</evidence>
<keyword evidence="6" id="KW-0788">Thiol protease</keyword>
<evidence type="ECO:0000259" key="7">
    <source>
        <dbReference type="PROSITE" id="PS50235"/>
    </source>
</evidence>
<dbReference type="EC" id="3.4.19.12" evidence="2"/>
<evidence type="ECO:0000256" key="4">
    <source>
        <dbReference type="ARBA" id="ARBA00022786"/>
    </source>
</evidence>
<gene>
    <name evidence="8" type="primary">USP14_1</name>
    <name evidence="8" type="ORF">EYF80_064207</name>
</gene>
<accession>A0A4Z2EBK1</accession>
<dbReference type="Pfam" id="PF00443">
    <property type="entry name" value="UCH"/>
    <property type="match status" value="1"/>
</dbReference>
<evidence type="ECO:0000256" key="2">
    <source>
        <dbReference type="ARBA" id="ARBA00012759"/>
    </source>
</evidence>
<organism evidence="8 9">
    <name type="scientific">Liparis tanakae</name>
    <name type="common">Tanaka's snailfish</name>
    <dbReference type="NCBI Taxonomy" id="230148"/>
    <lineage>
        <taxon>Eukaryota</taxon>
        <taxon>Metazoa</taxon>
        <taxon>Chordata</taxon>
        <taxon>Craniata</taxon>
        <taxon>Vertebrata</taxon>
        <taxon>Euteleostomi</taxon>
        <taxon>Actinopterygii</taxon>
        <taxon>Neopterygii</taxon>
        <taxon>Teleostei</taxon>
        <taxon>Neoteleostei</taxon>
        <taxon>Acanthomorphata</taxon>
        <taxon>Eupercaria</taxon>
        <taxon>Perciformes</taxon>
        <taxon>Cottioidei</taxon>
        <taxon>Cottales</taxon>
        <taxon>Liparidae</taxon>
        <taxon>Liparis</taxon>
    </lineage>
</organism>
<reference evidence="8 9" key="1">
    <citation type="submission" date="2019-03" db="EMBL/GenBank/DDBJ databases">
        <title>First draft genome of Liparis tanakae, snailfish: a comprehensive survey of snailfish specific genes.</title>
        <authorList>
            <person name="Kim W."/>
            <person name="Song I."/>
            <person name="Jeong J.-H."/>
            <person name="Kim D."/>
            <person name="Kim S."/>
            <person name="Ryu S."/>
            <person name="Song J.Y."/>
            <person name="Lee S.K."/>
        </authorList>
    </citation>
    <scope>NUCLEOTIDE SEQUENCE [LARGE SCALE GENOMIC DNA]</scope>
    <source>
        <tissue evidence="8">Muscle</tissue>
    </source>
</reference>
<dbReference type="GO" id="GO:0043161">
    <property type="term" value="P:proteasome-mediated ubiquitin-dependent protein catabolic process"/>
    <property type="evidence" value="ECO:0007669"/>
    <property type="project" value="InterPro"/>
</dbReference>
<dbReference type="PROSITE" id="PS50235">
    <property type="entry name" value="USP_3"/>
    <property type="match status" value="1"/>
</dbReference>
<keyword evidence="5 8" id="KW-0378">Hydrolase</keyword>
<dbReference type="OrthoDB" id="333239at2759"/>
<feature type="domain" description="USP" evidence="7">
    <location>
        <begin position="5"/>
        <end position="136"/>
    </location>
</feature>
<evidence type="ECO:0000256" key="3">
    <source>
        <dbReference type="ARBA" id="ARBA00022670"/>
    </source>
</evidence>